<dbReference type="EMBL" id="FNAK01000005">
    <property type="protein sequence ID" value="SDE27241.1"/>
    <property type="molecule type" value="Genomic_DNA"/>
</dbReference>
<name>A0A1G7BJF5_9PROT</name>
<dbReference type="RefSeq" id="WP_068307763.1">
    <property type="nucleotide sequence ID" value="NZ_FNAK01000005.1"/>
</dbReference>
<reference evidence="2 3" key="1">
    <citation type="submission" date="2016-10" db="EMBL/GenBank/DDBJ databases">
        <authorList>
            <person name="de Groot N.N."/>
        </authorList>
    </citation>
    <scope>NUCLEOTIDE SEQUENCE [LARGE SCALE GENOMIC DNA]</scope>
    <source>
        <strain evidence="2 3">CGMCC 1.9109</strain>
    </source>
</reference>
<evidence type="ECO:0008006" key="4">
    <source>
        <dbReference type="Google" id="ProtNLM"/>
    </source>
</evidence>
<dbReference type="Proteomes" id="UP000183685">
    <property type="component" value="Unassembled WGS sequence"/>
</dbReference>
<gene>
    <name evidence="2" type="ORF">SAMN04488071_2546</name>
</gene>
<dbReference type="AlphaFoldDB" id="A0A1G7BJF5"/>
<evidence type="ECO:0000313" key="2">
    <source>
        <dbReference type="EMBL" id="SDE27241.1"/>
    </source>
</evidence>
<protein>
    <recommendedName>
        <fullName evidence="4">Methyl-accepting chemotaxis protein</fullName>
    </recommendedName>
</protein>
<evidence type="ECO:0000256" key="1">
    <source>
        <dbReference type="SAM" id="Coils"/>
    </source>
</evidence>
<dbReference type="InterPro" id="IPR025503">
    <property type="entry name" value="DUF4391"/>
</dbReference>
<evidence type="ECO:0000313" key="3">
    <source>
        <dbReference type="Proteomes" id="UP000183685"/>
    </source>
</evidence>
<dbReference type="STRING" id="637679.GCA_001550055_03711"/>
<dbReference type="OrthoDB" id="9805811at2"/>
<keyword evidence="3" id="KW-1185">Reference proteome</keyword>
<keyword evidence="1" id="KW-0175">Coiled coil</keyword>
<sequence>MSPFFCYPNSTKYGRVVPKSKIYEYSKASTRLKDLFIEQVDKITWAYKLAPETINVRATKSVPEIQIFEIRLKSQTLHQDILRAIDKAIPFPLIFELVYGDKRKVVATYKRPNEADKTKWVISDHLEVPWQSAPAERASLPTALDLKALYEKLLAPLLPMEIATEAPMQARIDRLEEIKAQRREVERIEAKLQKEKQFKKKVVINRELREAKQKLADIVSEN</sequence>
<feature type="coiled-coil region" evidence="1">
    <location>
        <begin position="175"/>
        <end position="221"/>
    </location>
</feature>
<dbReference type="Pfam" id="PF14335">
    <property type="entry name" value="DUF4391"/>
    <property type="match status" value="1"/>
</dbReference>
<organism evidence="2 3">
    <name type="scientific">Kordiimonas lacus</name>
    <dbReference type="NCBI Taxonomy" id="637679"/>
    <lineage>
        <taxon>Bacteria</taxon>
        <taxon>Pseudomonadati</taxon>
        <taxon>Pseudomonadota</taxon>
        <taxon>Alphaproteobacteria</taxon>
        <taxon>Kordiimonadales</taxon>
        <taxon>Kordiimonadaceae</taxon>
        <taxon>Kordiimonas</taxon>
    </lineage>
</organism>
<proteinExistence type="predicted"/>
<accession>A0A1G7BJF5</accession>